<name>A0A6J4V2Q3_9BACT</name>
<dbReference type="AlphaFoldDB" id="A0A6J4V2Q3"/>
<dbReference type="EMBL" id="CADCWF010000212">
    <property type="protein sequence ID" value="CAA9566824.1"/>
    <property type="molecule type" value="Genomic_DNA"/>
</dbReference>
<reference evidence="2" key="1">
    <citation type="submission" date="2020-02" db="EMBL/GenBank/DDBJ databases">
        <authorList>
            <person name="Meier V. D."/>
        </authorList>
    </citation>
    <scope>NUCLEOTIDE SEQUENCE</scope>
    <source>
        <strain evidence="2">AVDCRST_MAG59</strain>
    </source>
</reference>
<sequence>DRLRLPGARRPRRRAHRGRNPLLESPSVRGRGGTRCRDRPHRNLHRLARRPGTL</sequence>
<proteinExistence type="predicted"/>
<accession>A0A6J4V2Q3</accession>
<evidence type="ECO:0000313" key="2">
    <source>
        <dbReference type="EMBL" id="CAA9566824.1"/>
    </source>
</evidence>
<feature type="non-terminal residue" evidence="2">
    <location>
        <position position="1"/>
    </location>
</feature>
<feature type="region of interest" description="Disordered" evidence="1">
    <location>
        <begin position="1"/>
        <end position="54"/>
    </location>
</feature>
<gene>
    <name evidence="2" type="ORF">AVDCRST_MAG59-3106</name>
</gene>
<feature type="non-terminal residue" evidence="2">
    <location>
        <position position="54"/>
    </location>
</feature>
<evidence type="ECO:0000256" key="1">
    <source>
        <dbReference type="SAM" id="MobiDB-lite"/>
    </source>
</evidence>
<feature type="compositionally biased region" description="Basic residues" evidence="1">
    <location>
        <begin position="32"/>
        <end position="54"/>
    </location>
</feature>
<protein>
    <submittedName>
        <fullName evidence="2">Uncharacterized protein</fullName>
    </submittedName>
</protein>
<feature type="compositionally biased region" description="Basic residues" evidence="1">
    <location>
        <begin position="1"/>
        <end position="19"/>
    </location>
</feature>
<organism evidence="2">
    <name type="scientific">uncultured Thermomicrobiales bacterium</name>
    <dbReference type="NCBI Taxonomy" id="1645740"/>
    <lineage>
        <taxon>Bacteria</taxon>
        <taxon>Pseudomonadati</taxon>
        <taxon>Thermomicrobiota</taxon>
        <taxon>Thermomicrobia</taxon>
        <taxon>Thermomicrobiales</taxon>
        <taxon>environmental samples</taxon>
    </lineage>
</organism>